<keyword evidence="2" id="KW-1133">Transmembrane helix</keyword>
<feature type="region of interest" description="Disordered" evidence="1">
    <location>
        <begin position="1"/>
        <end position="27"/>
    </location>
</feature>
<evidence type="ECO:0000256" key="1">
    <source>
        <dbReference type="SAM" id="MobiDB-lite"/>
    </source>
</evidence>
<gene>
    <name evidence="3" type="ORF">NP075_17990</name>
</gene>
<feature type="transmembrane region" description="Helical" evidence="2">
    <location>
        <begin position="115"/>
        <end position="138"/>
    </location>
</feature>
<feature type="transmembrane region" description="Helical" evidence="2">
    <location>
        <begin position="197"/>
        <end position="217"/>
    </location>
</feature>
<accession>A0ABY5K7E1</accession>
<protein>
    <recommendedName>
        <fullName evidence="5">Transporter</fullName>
    </recommendedName>
</protein>
<evidence type="ECO:0000313" key="3">
    <source>
        <dbReference type="EMBL" id="UUI64975.1"/>
    </source>
</evidence>
<name>A0ABY5K7E1_9CELL</name>
<feature type="transmembrane region" description="Helical" evidence="2">
    <location>
        <begin position="144"/>
        <end position="165"/>
    </location>
</feature>
<proteinExistence type="predicted"/>
<keyword evidence="4" id="KW-1185">Reference proteome</keyword>
<feature type="transmembrane region" description="Helical" evidence="2">
    <location>
        <begin position="49"/>
        <end position="69"/>
    </location>
</feature>
<evidence type="ECO:0000313" key="4">
    <source>
        <dbReference type="Proteomes" id="UP001317322"/>
    </source>
</evidence>
<dbReference type="Proteomes" id="UP001317322">
    <property type="component" value="Chromosome"/>
</dbReference>
<evidence type="ECO:0008006" key="5">
    <source>
        <dbReference type="Google" id="ProtNLM"/>
    </source>
</evidence>
<keyword evidence="2" id="KW-0812">Transmembrane</keyword>
<sequence>MERHEPPHGGSGAAPRPDTDDAPPDPREGLAIVAAQRRRVRDTDVDNRLMFGVWGVAWLVGYAAQWWTATTSPTHTSTGRGGLVFAAVAAVAMVITIVHVARATHGIAGTSQQVGIMYGWAWAIGFTGQGLIVAGVVGAGANPVVIAVVANGIACVVVGLLYMAGGALWREVSMYLIGAWMIVTAGAASLVPMPDGYLVMAFAGGGGMLVAAVLAALRRRRA</sequence>
<organism evidence="3 4">
    <name type="scientific">Cellulomonas wangsupingiae</name>
    <dbReference type="NCBI Taxonomy" id="2968085"/>
    <lineage>
        <taxon>Bacteria</taxon>
        <taxon>Bacillati</taxon>
        <taxon>Actinomycetota</taxon>
        <taxon>Actinomycetes</taxon>
        <taxon>Micrococcales</taxon>
        <taxon>Cellulomonadaceae</taxon>
        <taxon>Cellulomonas</taxon>
    </lineage>
</organism>
<dbReference type="RefSeq" id="WP_227563466.1">
    <property type="nucleotide sequence ID" value="NZ_CP101989.1"/>
</dbReference>
<dbReference type="EMBL" id="CP101989">
    <property type="protein sequence ID" value="UUI64975.1"/>
    <property type="molecule type" value="Genomic_DNA"/>
</dbReference>
<feature type="transmembrane region" description="Helical" evidence="2">
    <location>
        <begin position="172"/>
        <end position="191"/>
    </location>
</feature>
<evidence type="ECO:0000256" key="2">
    <source>
        <dbReference type="SAM" id="Phobius"/>
    </source>
</evidence>
<reference evidence="3 4" key="1">
    <citation type="submission" date="2022-07" db="EMBL/GenBank/DDBJ databases">
        <title>Novel species in genus cellulomonas.</title>
        <authorList>
            <person name="Ye L."/>
        </authorList>
    </citation>
    <scope>NUCLEOTIDE SEQUENCE [LARGE SCALE GENOMIC DNA]</scope>
    <source>
        <strain evidence="4">zg-Y908</strain>
    </source>
</reference>
<feature type="transmembrane region" description="Helical" evidence="2">
    <location>
        <begin position="81"/>
        <end position="103"/>
    </location>
</feature>
<keyword evidence="2" id="KW-0472">Membrane</keyword>